<feature type="chain" id="PRO_5030909185" evidence="1">
    <location>
        <begin position="26"/>
        <end position="622"/>
    </location>
</feature>
<dbReference type="EMBL" id="HBIJ01006291">
    <property type="protein sequence ID" value="CAE0363676.1"/>
    <property type="molecule type" value="Transcribed_RNA"/>
</dbReference>
<dbReference type="AlphaFoldDB" id="A0A7S3JUY7"/>
<evidence type="ECO:0000313" key="2">
    <source>
        <dbReference type="EMBL" id="CAE0363676.1"/>
    </source>
</evidence>
<evidence type="ECO:0000256" key="1">
    <source>
        <dbReference type="SAM" id="SignalP"/>
    </source>
</evidence>
<protein>
    <submittedName>
        <fullName evidence="2">Uncharacterized protein</fullName>
    </submittedName>
</protein>
<name>A0A7S3JUY7_9STRA</name>
<feature type="signal peptide" evidence="1">
    <location>
        <begin position="1"/>
        <end position="25"/>
    </location>
</feature>
<gene>
    <name evidence="2" type="ORF">ALAG00032_LOCUS4417</name>
</gene>
<proteinExistence type="predicted"/>
<sequence>MINFLIMKFLLPLVILGLVVENSIATQFEIIHVKYDTCHYDGCGGTILFTACEDYSMENLISATLNLKLGGDIDNHFEKVRINGAFEKLCTEIGDSHCEELRDCVVEQNVSVEALAGIIKITYDSNHKVDLGCDDKYFNLKDVHVIVEARLTLNYSSPPTTPKGYLQTHTQYSYCKTTGCIDTINFTDYDFNLDSTARLMLEIGGDLNGHDENVFISGAGLQSEVQCDGIYGKCKPLEVCRSDAIDVTEEAKKNSISITYNATNHVSPICDCYYHQNDVALAIEATLYICSPPNPCPDGKKPLLLDFDSLNEGDFFVGSNNDIAQDGYNFSFIGKGCDNVDCSSSAKYCPMIFDSNIDTTNSTEDWDLFINQGNIMIISEDGSTEKPDDLYCTRSDAAARANICINFNGAALDALLVRFADNESGDKTKIQLYSDESCIDTNDIIKSVNVPLQSNKEQGIITIQEVDNMVSAKSMKVIFGGSGAFGDLLFCAADCPDTFVVDTTSNTCVCPTNTDLTNIDDQSLCCPACDPDQERSVVTDANNNLQCDCLEIPEDNCVINANCVGCICPDGCTLGDEGCPSTGRRRALLLGAPGFSPDCEALTPNDNIGPPQTCATCCPLSP</sequence>
<accession>A0A7S3JUY7</accession>
<keyword evidence="1" id="KW-0732">Signal</keyword>
<organism evidence="2">
    <name type="scientific">Aureoumbra lagunensis</name>
    <dbReference type="NCBI Taxonomy" id="44058"/>
    <lineage>
        <taxon>Eukaryota</taxon>
        <taxon>Sar</taxon>
        <taxon>Stramenopiles</taxon>
        <taxon>Ochrophyta</taxon>
        <taxon>Pelagophyceae</taxon>
        <taxon>Pelagomonadales</taxon>
        <taxon>Aureoumbra</taxon>
    </lineage>
</organism>
<reference evidence="2" key="1">
    <citation type="submission" date="2021-01" db="EMBL/GenBank/DDBJ databases">
        <authorList>
            <person name="Corre E."/>
            <person name="Pelletier E."/>
            <person name="Niang G."/>
            <person name="Scheremetjew M."/>
            <person name="Finn R."/>
            <person name="Kale V."/>
            <person name="Holt S."/>
            <person name="Cochrane G."/>
            <person name="Meng A."/>
            <person name="Brown T."/>
            <person name="Cohen L."/>
        </authorList>
    </citation>
    <scope>NUCLEOTIDE SEQUENCE</scope>
    <source>
        <strain evidence="2">CCMP1510</strain>
    </source>
</reference>